<keyword evidence="2" id="KW-0472">Membrane</keyword>
<reference evidence="3 4" key="1">
    <citation type="submission" date="2024-02" db="EMBL/GenBank/DDBJ databases">
        <authorList>
            <person name="Daric V."/>
            <person name="Darras S."/>
        </authorList>
    </citation>
    <scope>NUCLEOTIDE SEQUENCE [LARGE SCALE GENOMIC DNA]</scope>
</reference>
<feature type="compositionally biased region" description="Basic and acidic residues" evidence="1">
    <location>
        <begin position="26"/>
        <end position="37"/>
    </location>
</feature>
<keyword evidence="4" id="KW-1185">Reference proteome</keyword>
<evidence type="ECO:0000256" key="1">
    <source>
        <dbReference type="SAM" id="MobiDB-lite"/>
    </source>
</evidence>
<sequence>MEASEIQISVNEDEDHKEEEDLNLDQDEKKDDEEKNDVLSVSEKEELEVANDTVGDSKQTFTGILIEHLPWLAVAMLGFILLLTAVILMTTGMISKPKINLESINIPSFQGSMRIHSIDNENLKYSAKLKYVGNLAAINLRHKIEPKVYMYL</sequence>
<protein>
    <submittedName>
        <fullName evidence="3">Uncharacterized protein</fullName>
    </submittedName>
</protein>
<evidence type="ECO:0000256" key="2">
    <source>
        <dbReference type="SAM" id="Phobius"/>
    </source>
</evidence>
<feature type="compositionally biased region" description="Acidic residues" evidence="1">
    <location>
        <begin position="11"/>
        <end position="25"/>
    </location>
</feature>
<evidence type="ECO:0000313" key="3">
    <source>
        <dbReference type="EMBL" id="CAK8685493.1"/>
    </source>
</evidence>
<dbReference type="Proteomes" id="UP001642483">
    <property type="component" value="Unassembled WGS sequence"/>
</dbReference>
<accession>A0ABP0G0X8</accession>
<keyword evidence="2" id="KW-0812">Transmembrane</keyword>
<name>A0ABP0G0X8_CLALP</name>
<proteinExistence type="predicted"/>
<evidence type="ECO:0000313" key="4">
    <source>
        <dbReference type="Proteomes" id="UP001642483"/>
    </source>
</evidence>
<feature type="compositionally biased region" description="Polar residues" evidence="1">
    <location>
        <begin position="1"/>
        <end position="10"/>
    </location>
</feature>
<keyword evidence="2" id="KW-1133">Transmembrane helix</keyword>
<dbReference type="EMBL" id="CAWYQH010000100">
    <property type="protein sequence ID" value="CAK8685493.1"/>
    <property type="molecule type" value="Genomic_DNA"/>
</dbReference>
<feature type="region of interest" description="Disordered" evidence="1">
    <location>
        <begin position="1"/>
        <end position="52"/>
    </location>
</feature>
<gene>
    <name evidence="3" type="ORF">CVLEPA_LOCUS16621</name>
</gene>
<organism evidence="3 4">
    <name type="scientific">Clavelina lepadiformis</name>
    <name type="common">Light-bulb sea squirt</name>
    <name type="synonym">Ascidia lepadiformis</name>
    <dbReference type="NCBI Taxonomy" id="159417"/>
    <lineage>
        <taxon>Eukaryota</taxon>
        <taxon>Metazoa</taxon>
        <taxon>Chordata</taxon>
        <taxon>Tunicata</taxon>
        <taxon>Ascidiacea</taxon>
        <taxon>Aplousobranchia</taxon>
        <taxon>Clavelinidae</taxon>
        <taxon>Clavelina</taxon>
    </lineage>
</organism>
<comment type="caution">
    <text evidence="3">The sequence shown here is derived from an EMBL/GenBank/DDBJ whole genome shotgun (WGS) entry which is preliminary data.</text>
</comment>
<feature type="transmembrane region" description="Helical" evidence="2">
    <location>
        <begin position="69"/>
        <end position="89"/>
    </location>
</feature>